<organism evidence="1 2">
    <name type="scientific">Tritonibacter horizontis</name>
    <dbReference type="NCBI Taxonomy" id="1768241"/>
    <lineage>
        <taxon>Bacteria</taxon>
        <taxon>Pseudomonadati</taxon>
        <taxon>Pseudomonadota</taxon>
        <taxon>Alphaproteobacteria</taxon>
        <taxon>Rhodobacterales</taxon>
        <taxon>Paracoccaceae</taxon>
        <taxon>Tritonibacter</taxon>
    </lineage>
</organism>
<accession>A0A132BTU0</accession>
<proteinExistence type="predicted"/>
<comment type="caution">
    <text evidence="1">The sequence shown here is derived from an EMBL/GenBank/DDBJ whole genome shotgun (WGS) entry which is preliminary data.</text>
</comment>
<dbReference type="RefSeq" id="WP_131811214.1">
    <property type="nucleotide sequence ID" value="NZ_LPUY01000087.1"/>
</dbReference>
<dbReference type="EMBL" id="LPUY01000087">
    <property type="protein sequence ID" value="KUP91799.1"/>
    <property type="molecule type" value="Genomic_DNA"/>
</dbReference>
<name>A0A132BTU0_9RHOB</name>
<reference evidence="1 2" key="1">
    <citation type="submission" date="2015-12" db="EMBL/GenBank/DDBJ databases">
        <title>Genome sequence of the marine Rhodobacteraceae strain O3.65, Candidatus Tritonibacter horizontis.</title>
        <authorList>
            <person name="Poehlein A."/>
            <person name="Giebel H.A."/>
            <person name="Voget S."/>
            <person name="Brinkhoff T."/>
        </authorList>
    </citation>
    <scope>NUCLEOTIDE SEQUENCE [LARGE SCALE GENOMIC DNA]</scope>
    <source>
        <strain evidence="1 2">O3.65</strain>
    </source>
</reference>
<evidence type="ECO:0000313" key="1">
    <source>
        <dbReference type="EMBL" id="KUP91799.1"/>
    </source>
</evidence>
<evidence type="ECO:0000313" key="2">
    <source>
        <dbReference type="Proteomes" id="UP000068382"/>
    </source>
</evidence>
<dbReference type="Proteomes" id="UP000068382">
    <property type="component" value="Unassembled WGS sequence"/>
</dbReference>
<gene>
    <name evidence="1" type="ORF">TRIHO_33300</name>
</gene>
<keyword evidence="2" id="KW-1185">Reference proteome</keyword>
<dbReference type="AlphaFoldDB" id="A0A132BTU0"/>
<dbReference type="OrthoDB" id="7708873at2"/>
<sequence length="120" mass="13432">MSMEGELKDLLKGLGHPVVWGVFDKEVGYPRMTLQRISNLTDYSLKGRSDVETARVQVTVAAQTYGALLELAPLVSQTLCDYRGGSVIRIKELSRRDSVVETGGEVIRLQMLDMQVRYRA</sequence>
<protein>
    <submittedName>
        <fullName evidence="1">Uncharacterized protein</fullName>
    </submittedName>
</protein>